<feature type="domain" description="Hypervirulence associated protein TUDOR" evidence="2">
    <location>
        <begin position="10"/>
        <end position="68"/>
    </location>
</feature>
<organism evidence="3 4">
    <name type="scientific">Streptomyces bottropensis</name>
    <dbReference type="NCBI Taxonomy" id="42235"/>
    <lineage>
        <taxon>Bacteria</taxon>
        <taxon>Bacillati</taxon>
        <taxon>Actinomycetota</taxon>
        <taxon>Actinomycetes</taxon>
        <taxon>Kitasatosporales</taxon>
        <taxon>Streptomycetaceae</taxon>
        <taxon>Streptomyces</taxon>
    </lineage>
</organism>
<dbReference type="GeneID" id="96264402"/>
<evidence type="ECO:0000259" key="2">
    <source>
        <dbReference type="Pfam" id="PF11160"/>
    </source>
</evidence>
<gene>
    <name evidence="3" type="ORF">QBA35_17830</name>
</gene>
<keyword evidence="4" id="KW-1185">Reference proteome</keyword>
<accession>A0ABU8APD8</accession>
<proteinExistence type="predicted"/>
<comment type="caution">
    <text evidence="3">The sequence shown here is derived from an EMBL/GenBank/DDBJ whole genome shotgun (WGS) entry which is preliminary data.</text>
</comment>
<feature type="compositionally biased region" description="Basic and acidic residues" evidence="1">
    <location>
        <begin position="24"/>
        <end position="36"/>
    </location>
</feature>
<reference evidence="3" key="1">
    <citation type="submission" date="2023-04" db="EMBL/GenBank/DDBJ databases">
        <title>Genomic diversity of scab-causing Streptomyces spp. in the province of Quebec, Canada.</title>
        <authorList>
            <person name="Biessy A."/>
            <person name="Cadieux M."/>
            <person name="Ciotola M."/>
            <person name="Filion M."/>
        </authorList>
    </citation>
    <scope>NUCLEOTIDE SEQUENCE</scope>
    <source>
        <strain evidence="3">B21-115</strain>
    </source>
</reference>
<feature type="region of interest" description="Disordered" evidence="1">
    <location>
        <begin position="1"/>
        <end position="76"/>
    </location>
</feature>
<dbReference type="RefSeq" id="WP_020113644.1">
    <property type="nucleotide sequence ID" value="NZ_JARULZ010000001.1"/>
</dbReference>
<dbReference type="Pfam" id="PF11160">
    <property type="entry name" value="Hva1_TUDOR"/>
    <property type="match status" value="1"/>
</dbReference>
<evidence type="ECO:0000256" key="1">
    <source>
        <dbReference type="SAM" id="MobiDB-lite"/>
    </source>
</evidence>
<dbReference type="Proteomes" id="UP001310290">
    <property type="component" value="Unassembled WGS sequence"/>
</dbReference>
<evidence type="ECO:0000313" key="3">
    <source>
        <dbReference type="EMBL" id="MEH0635166.1"/>
    </source>
</evidence>
<name>A0ABU8APD8_9ACTN</name>
<dbReference type="Gene3D" id="2.30.30.1060">
    <property type="match status" value="1"/>
</dbReference>
<protein>
    <submittedName>
        <fullName evidence="3">DUF2945 domain-containing protein</fullName>
    </submittedName>
</protein>
<sequence length="76" mass="8332">MAGKRQPRKGDRVSWKSHGSETTGKVEKKITERTEAAGRTVDASAEDPQYLVRSDKSGRTAVHKPQALRGGRKKDG</sequence>
<dbReference type="InterPro" id="IPR021331">
    <property type="entry name" value="Hva1_TUDOR"/>
</dbReference>
<evidence type="ECO:0000313" key="4">
    <source>
        <dbReference type="Proteomes" id="UP001310290"/>
    </source>
</evidence>
<dbReference type="EMBL" id="JARULZ010000001">
    <property type="protein sequence ID" value="MEH0635166.1"/>
    <property type="molecule type" value="Genomic_DNA"/>
</dbReference>